<organism evidence="4 5">
    <name type="scientific">Thalassorhabdomicrobium marinisediminis</name>
    <dbReference type="NCBI Taxonomy" id="2170577"/>
    <lineage>
        <taxon>Bacteria</taxon>
        <taxon>Pseudomonadati</taxon>
        <taxon>Pseudomonadota</taxon>
        <taxon>Alphaproteobacteria</taxon>
        <taxon>Rhodobacterales</taxon>
        <taxon>Paracoccaceae</taxon>
        <taxon>Thalassorhabdomicrobium</taxon>
    </lineage>
</organism>
<evidence type="ECO:0000256" key="2">
    <source>
        <dbReference type="ARBA" id="ARBA00023180"/>
    </source>
</evidence>
<keyword evidence="1" id="KW-0808">Transferase</keyword>
<dbReference type="RefSeq" id="WP_108642259.1">
    <property type="nucleotide sequence ID" value="NZ_QCYG01000016.1"/>
</dbReference>
<evidence type="ECO:0000313" key="4">
    <source>
        <dbReference type="EMBL" id="PVA05193.1"/>
    </source>
</evidence>
<evidence type="ECO:0000313" key="5">
    <source>
        <dbReference type="Proteomes" id="UP000244817"/>
    </source>
</evidence>
<comment type="caution">
    <text evidence="4">The sequence shown here is derived from an EMBL/GenBank/DDBJ whole genome shotgun (WGS) entry which is preliminary data.</text>
</comment>
<dbReference type="GO" id="GO:0008146">
    <property type="term" value="F:sulfotransferase activity"/>
    <property type="evidence" value="ECO:0007669"/>
    <property type="project" value="InterPro"/>
</dbReference>
<dbReference type="InterPro" id="IPR027417">
    <property type="entry name" value="P-loop_NTPase"/>
</dbReference>
<accession>A0A2T7FSS2</accession>
<dbReference type="EMBL" id="QCYG01000016">
    <property type="protein sequence ID" value="PVA05193.1"/>
    <property type="molecule type" value="Genomic_DNA"/>
</dbReference>
<dbReference type="PANTHER" id="PTHR10605:SF56">
    <property type="entry name" value="BIFUNCTIONAL HEPARAN SULFATE N-DEACETYLASE_N-SULFOTRANSFERASE"/>
    <property type="match status" value="1"/>
</dbReference>
<dbReference type="SUPFAM" id="SSF52540">
    <property type="entry name" value="P-loop containing nucleoside triphosphate hydrolases"/>
    <property type="match status" value="1"/>
</dbReference>
<gene>
    <name evidence="4" type="ORF">DC363_16500</name>
</gene>
<dbReference type="OrthoDB" id="981508at2"/>
<name>A0A2T7FSS2_9RHOB</name>
<dbReference type="PANTHER" id="PTHR10605">
    <property type="entry name" value="HEPARAN SULFATE SULFOTRANSFERASE"/>
    <property type="match status" value="1"/>
</dbReference>
<keyword evidence="2" id="KW-0325">Glycoprotein</keyword>
<dbReference type="AlphaFoldDB" id="A0A2T7FSS2"/>
<dbReference type="Gene3D" id="3.40.50.300">
    <property type="entry name" value="P-loop containing nucleotide triphosphate hydrolases"/>
    <property type="match status" value="1"/>
</dbReference>
<protein>
    <recommendedName>
        <fullName evidence="3">Sulfotransferase domain-containing protein</fullName>
    </recommendedName>
</protein>
<evidence type="ECO:0000259" key="3">
    <source>
        <dbReference type="Pfam" id="PF00685"/>
    </source>
</evidence>
<dbReference type="InterPro" id="IPR037359">
    <property type="entry name" value="NST/OST"/>
</dbReference>
<reference evidence="4 5" key="1">
    <citation type="submission" date="2018-04" db="EMBL/GenBank/DDBJ databases">
        <title>Pelagivirga bohaiensis gen. nov., sp. nov., a bacterium isolated from the Bohai Sea.</title>
        <authorList>
            <person name="Ji X."/>
        </authorList>
    </citation>
    <scope>NUCLEOTIDE SEQUENCE [LARGE SCALE GENOMIC DNA]</scope>
    <source>
        <strain evidence="4 5">BH-SD16</strain>
    </source>
</reference>
<feature type="domain" description="Sulfotransferase" evidence="3">
    <location>
        <begin position="4"/>
        <end position="180"/>
    </location>
</feature>
<dbReference type="Pfam" id="PF00685">
    <property type="entry name" value="Sulfotransfer_1"/>
    <property type="match status" value="1"/>
</dbReference>
<dbReference type="InterPro" id="IPR000863">
    <property type="entry name" value="Sulfotransferase_dom"/>
</dbReference>
<proteinExistence type="predicted"/>
<dbReference type="Proteomes" id="UP000244817">
    <property type="component" value="Unassembled WGS sequence"/>
</dbReference>
<keyword evidence="5" id="KW-1185">Reference proteome</keyword>
<sequence>MPKPNLIIAGCQKSGTTWLHSCLRKSTHIFGSKIKELNFFNSVDFEKNSESYLGHFPPTEGAQYYMESTPHYFQLPSGRIDTARNIESYLDDPKIIVIFRNPVSRYESAYVHHIMKGRITYRSIIKEFSDENKMLTLGRYAEVLRYWRTIFPDLLVLFHDDLDRDPESLVQNVMNYLNLDNDIEPDDLLFRSNDKIIKADKLDLNWPRMPKLSNDLRKRLVDYYQDDIEELETLTGRDLKHWTK</sequence>
<evidence type="ECO:0000256" key="1">
    <source>
        <dbReference type="ARBA" id="ARBA00022679"/>
    </source>
</evidence>